<dbReference type="InterPro" id="IPR029060">
    <property type="entry name" value="PIN-like_dom_sf"/>
</dbReference>
<dbReference type="InterPro" id="IPR044153">
    <property type="entry name" value="PIN_Pae0151-like"/>
</dbReference>
<dbReference type="InterPro" id="IPR002716">
    <property type="entry name" value="PIN_dom"/>
</dbReference>
<evidence type="ECO:0000313" key="3">
    <source>
        <dbReference type="EMBL" id="VFJ49584.1"/>
    </source>
</evidence>
<gene>
    <name evidence="3" type="ORF">BECKDK2373C_GA0170839_102633</name>
</gene>
<name>A0A450SBL4_9GAMM</name>
<evidence type="ECO:0000259" key="2">
    <source>
        <dbReference type="Pfam" id="PF01850"/>
    </source>
</evidence>
<feature type="domain" description="PIN" evidence="2">
    <location>
        <begin position="3"/>
        <end position="119"/>
    </location>
</feature>
<dbReference type="Gene3D" id="3.40.50.1010">
    <property type="entry name" value="5'-nuclease"/>
    <property type="match status" value="1"/>
</dbReference>
<dbReference type="AlphaFoldDB" id="A0A450SBL4"/>
<organism evidence="3">
    <name type="scientific">Candidatus Kentrum sp. DK</name>
    <dbReference type="NCBI Taxonomy" id="2126562"/>
    <lineage>
        <taxon>Bacteria</taxon>
        <taxon>Pseudomonadati</taxon>
        <taxon>Pseudomonadota</taxon>
        <taxon>Gammaproteobacteria</taxon>
        <taxon>Candidatus Kentrum</taxon>
    </lineage>
</organism>
<protein>
    <submittedName>
        <fullName evidence="3">Predicted nucleic acid-binding protein, contains PIN domain</fullName>
    </submittedName>
</protein>
<dbReference type="SUPFAM" id="SSF88723">
    <property type="entry name" value="PIN domain-like"/>
    <property type="match status" value="1"/>
</dbReference>
<dbReference type="Pfam" id="PF01850">
    <property type="entry name" value="PIN"/>
    <property type="match status" value="1"/>
</dbReference>
<reference evidence="3" key="1">
    <citation type="submission" date="2019-02" db="EMBL/GenBank/DDBJ databases">
        <authorList>
            <person name="Gruber-Vodicka R. H."/>
            <person name="Seah K. B. B."/>
        </authorList>
    </citation>
    <scope>NUCLEOTIDE SEQUENCE</scope>
    <source>
        <strain evidence="3">BECK_DK161</strain>
    </source>
</reference>
<accession>A0A450SBL4</accession>
<dbReference type="EMBL" id="CAADEY010000026">
    <property type="protein sequence ID" value="VFJ49584.1"/>
    <property type="molecule type" value="Genomic_DNA"/>
</dbReference>
<dbReference type="InterPro" id="IPR051619">
    <property type="entry name" value="TypeII_TA_RNase_PINc/VapC"/>
</dbReference>
<dbReference type="PANTHER" id="PTHR35901:SF1">
    <property type="entry name" value="EXONUCLEASE VAPC9"/>
    <property type="match status" value="1"/>
</dbReference>
<dbReference type="CDD" id="cd09873">
    <property type="entry name" value="PIN_Pae0151-like"/>
    <property type="match status" value="1"/>
</dbReference>
<dbReference type="PANTHER" id="PTHR35901">
    <property type="entry name" value="RIBONUCLEASE VAPC3"/>
    <property type="match status" value="1"/>
</dbReference>
<evidence type="ECO:0000256" key="1">
    <source>
        <dbReference type="ARBA" id="ARBA00022842"/>
    </source>
</evidence>
<proteinExistence type="predicted"/>
<keyword evidence="1" id="KW-0460">Magnesium</keyword>
<sequence>MDIVIDASAILTVIVDEPERNRVIEITTGHSLVGPGSLPWEIGNAFSSMLKRHRLSLKDAQQGLSIFQSVPIRYLAVDLENAVSIAHANNLYAYDAYFLDCASRHAVPLLTLDRPLRRATERIGVHVLEI</sequence>